<feature type="transmembrane region" description="Helical" evidence="1">
    <location>
        <begin position="44"/>
        <end position="62"/>
    </location>
</feature>
<evidence type="ECO:0000313" key="3">
    <source>
        <dbReference type="Proteomes" id="UP000230564"/>
    </source>
</evidence>
<evidence type="ECO:0000256" key="1">
    <source>
        <dbReference type="SAM" id="Phobius"/>
    </source>
</evidence>
<dbReference type="EMBL" id="PCWQ01000011">
    <property type="protein sequence ID" value="PIR06645.1"/>
    <property type="molecule type" value="Genomic_DNA"/>
</dbReference>
<sequence length="63" mass="7339">MKTIYYKWVNRRANFYLLLDSTGEAYIAKKPSPWPKLIKLANRLNIIAFIIILIAITISHYVG</sequence>
<comment type="caution">
    <text evidence="2">The sequence shown here is derived from an EMBL/GenBank/DDBJ whole genome shotgun (WGS) entry which is preliminary data.</text>
</comment>
<accession>A0A2H0NEP1</accession>
<protein>
    <submittedName>
        <fullName evidence="2">Uncharacterized protein</fullName>
    </submittedName>
</protein>
<evidence type="ECO:0000313" key="2">
    <source>
        <dbReference type="EMBL" id="PIR06645.1"/>
    </source>
</evidence>
<keyword evidence="1" id="KW-1133">Transmembrane helix</keyword>
<organism evidence="2 3">
    <name type="scientific">Candidatus Komeilibacteria bacterium CG11_big_fil_rev_8_21_14_0_20_36_20</name>
    <dbReference type="NCBI Taxonomy" id="1974477"/>
    <lineage>
        <taxon>Bacteria</taxon>
        <taxon>Candidatus Komeiliibacteriota</taxon>
    </lineage>
</organism>
<reference evidence="2 3" key="1">
    <citation type="submission" date="2017-09" db="EMBL/GenBank/DDBJ databases">
        <title>Depth-based differentiation of microbial function through sediment-hosted aquifers and enrichment of novel symbionts in the deep terrestrial subsurface.</title>
        <authorList>
            <person name="Probst A.J."/>
            <person name="Ladd B."/>
            <person name="Jarett J.K."/>
            <person name="Geller-Mcgrath D.E."/>
            <person name="Sieber C.M."/>
            <person name="Emerson J.B."/>
            <person name="Anantharaman K."/>
            <person name="Thomas B.C."/>
            <person name="Malmstrom R."/>
            <person name="Stieglmeier M."/>
            <person name="Klingl A."/>
            <person name="Woyke T."/>
            <person name="Ryan C.M."/>
            <person name="Banfield J.F."/>
        </authorList>
    </citation>
    <scope>NUCLEOTIDE SEQUENCE [LARGE SCALE GENOMIC DNA]</scope>
    <source>
        <strain evidence="2">CG11_big_fil_rev_8_21_14_0_20_36_20</strain>
    </source>
</reference>
<dbReference type="AlphaFoldDB" id="A0A2H0NEP1"/>
<keyword evidence="1" id="KW-0812">Transmembrane</keyword>
<dbReference type="Proteomes" id="UP000230564">
    <property type="component" value="Unassembled WGS sequence"/>
</dbReference>
<keyword evidence="1" id="KW-0472">Membrane</keyword>
<name>A0A2H0NEP1_9BACT</name>
<proteinExistence type="predicted"/>
<gene>
    <name evidence="2" type="ORF">COV55_02725</name>
</gene>